<dbReference type="PROSITE" id="PS50082">
    <property type="entry name" value="WD_REPEATS_2"/>
    <property type="match status" value="1"/>
</dbReference>
<dbReference type="SUPFAM" id="SSF50978">
    <property type="entry name" value="WD40 repeat-like"/>
    <property type="match status" value="1"/>
</dbReference>
<accession>E4XJY3</accession>
<dbReference type="PROSITE" id="PS50197">
    <property type="entry name" value="BEACH"/>
    <property type="match status" value="1"/>
</dbReference>
<feature type="domain" description="BEACH-type PH" evidence="6">
    <location>
        <begin position="887"/>
        <end position="1012"/>
    </location>
</feature>
<dbReference type="PANTHER" id="PTHR13743">
    <property type="entry name" value="BEIGE/BEACH-RELATED"/>
    <property type="match status" value="1"/>
</dbReference>
<evidence type="ECO:0000259" key="5">
    <source>
        <dbReference type="PROSITE" id="PS50197"/>
    </source>
</evidence>
<dbReference type="Pfam" id="PF02138">
    <property type="entry name" value="Beach"/>
    <property type="match status" value="1"/>
</dbReference>
<dbReference type="InterPro" id="IPR023362">
    <property type="entry name" value="PH-BEACH_dom"/>
</dbReference>
<keyword evidence="8" id="KW-1185">Reference proteome</keyword>
<evidence type="ECO:0000256" key="3">
    <source>
        <dbReference type="PROSITE-ProRule" id="PRU00221"/>
    </source>
</evidence>
<dbReference type="InterPro" id="IPR050865">
    <property type="entry name" value="BEACH_Domain"/>
</dbReference>
<dbReference type="CDD" id="cd06071">
    <property type="entry name" value="Beach"/>
    <property type="match status" value="1"/>
</dbReference>
<keyword evidence="2" id="KW-0677">Repeat</keyword>
<evidence type="ECO:0000256" key="2">
    <source>
        <dbReference type="ARBA" id="ARBA00022737"/>
    </source>
</evidence>
<evidence type="ECO:0000313" key="7">
    <source>
        <dbReference type="EMBL" id="CBY24867.1"/>
    </source>
</evidence>
<dbReference type="InterPro" id="IPR036322">
    <property type="entry name" value="WD40_repeat_dom_sf"/>
</dbReference>
<evidence type="ECO:0000256" key="1">
    <source>
        <dbReference type="ARBA" id="ARBA00022574"/>
    </source>
</evidence>
<dbReference type="InterPro" id="IPR015943">
    <property type="entry name" value="WD40/YVTN_repeat-like_dom_sf"/>
</dbReference>
<evidence type="ECO:0000313" key="8">
    <source>
        <dbReference type="Proteomes" id="UP000001307"/>
    </source>
</evidence>
<dbReference type="InterPro" id="IPR001680">
    <property type="entry name" value="WD40_rpt"/>
</dbReference>
<dbReference type="Pfam" id="PF14844">
    <property type="entry name" value="PH_BEACH"/>
    <property type="match status" value="1"/>
</dbReference>
<dbReference type="Pfam" id="PF00400">
    <property type="entry name" value="WD40"/>
    <property type="match status" value="2"/>
</dbReference>
<proteinExistence type="predicted"/>
<dbReference type="PANTHER" id="PTHR13743:SF86">
    <property type="entry name" value="LYSOSOMAL-TRAFFICKING REGULATOR"/>
    <property type="match status" value="1"/>
</dbReference>
<gene>
    <name evidence="7" type="ORF">GSOID_T00013041001</name>
</gene>
<dbReference type="SMART" id="SM00320">
    <property type="entry name" value="WD40"/>
    <property type="match status" value="4"/>
</dbReference>
<dbReference type="Gene3D" id="1.10.1540.10">
    <property type="entry name" value="BEACH domain"/>
    <property type="match status" value="1"/>
</dbReference>
<dbReference type="SUPFAM" id="SSF50729">
    <property type="entry name" value="PH domain-like"/>
    <property type="match status" value="1"/>
</dbReference>
<dbReference type="InParanoid" id="E4XJY3"/>
<dbReference type="InterPro" id="IPR036372">
    <property type="entry name" value="BEACH_dom_sf"/>
</dbReference>
<dbReference type="OrthoDB" id="26681at2759"/>
<evidence type="ECO:0000259" key="6">
    <source>
        <dbReference type="PROSITE" id="PS51783"/>
    </source>
</evidence>
<reference evidence="7" key="1">
    <citation type="journal article" date="2010" name="Science">
        <title>Plasticity of animal genome architecture unmasked by rapid evolution of a pelagic tunicate.</title>
        <authorList>
            <person name="Denoeud F."/>
            <person name="Henriet S."/>
            <person name="Mungpakdee S."/>
            <person name="Aury J.M."/>
            <person name="Da Silva C."/>
            <person name="Brinkmann H."/>
            <person name="Mikhaleva J."/>
            <person name="Olsen L.C."/>
            <person name="Jubin C."/>
            <person name="Canestro C."/>
            <person name="Bouquet J.M."/>
            <person name="Danks G."/>
            <person name="Poulain J."/>
            <person name="Campsteijn C."/>
            <person name="Adamski M."/>
            <person name="Cross I."/>
            <person name="Yadetie F."/>
            <person name="Muffato M."/>
            <person name="Louis A."/>
            <person name="Butcher S."/>
            <person name="Tsagkogeorga G."/>
            <person name="Konrad A."/>
            <person name="Singh S."/>
            <person name="Jensen M.F."/>
            <person name="Cong E.H."/>
            <person name="Eikeseth-Otteraa H."/>
            <person name="Noel B."/>
            <person name="Anthouard V."/>
            <person name="Porcel B.M."/>
            <person name="Kachouri-Lafond R."/>
            <person name="Nishino A."/>
            <person name="Ugolini M."/>
            <person name="Chourrout P."/>
            <person name="Nishida H."/>
            <person name="Aasland R."/>
            <person name="Huzurbazar S."/>
            <person name="Westhof E."/>
            <person name="Delsuc F."/>
            <person name="Lehrach H."/>
            <person name="Reinhardt R."/>
            <person name="Weissenbach J."/>
            <person name="Roy S.W."/>
            <person name="Artiguenave F."/>
            <person name="Postlethwait J.H."/>
            <person name="Manak J.R."/>
            <person name="Thompson E.M."/>
            <person name="Jaillon O."/>
            <person name="Du Pasquier L."/>
            <person name="Boudinot P."/>
            <person name="Liberles D.A."/>
            <person name="Volff J.N."/>
            <person name="Philippe H."/>
            <person name="Lenhard B."/>
            <person name="Roest Crollius H."/>
            <person name="Wincker P."/>
            <person name="Chourrout D."/>
        </authorList>
    </citation>
    <scope>NUCLEOTIDE SEQUENCE [LARGE SCALE GENOMIC DNA]</scope>
</reference>
<dbReference type="SMART" id="SM01026">
    <property type="entry name" value="Beach"/>
    <property type="match status" value="1"/>
</dbReference>
<dbReference type="FunFam" id="1.10.1540.10:FF:000001">
    <property type="entry name" value="neurobeachin isoform X1"/>
    <property type="match status" value="1"/>
</dbReference>
<protein>
    <submittedName>
        <fullName evidence="7">Uncharacterized protein</fullName>
    </submittedName>
</protein>
<organism evidence="7">
    <name type="scientific">Oikopleura dioica</name>
    <name type="common">Tunicate</name>
    <dbReference type="NCBI Taxonomy" id="34765"/>
    <lineage>
        <taxon>Eukaryota</taxon>
        <taxon>Metazoa</taxon>
        <taxon>Chordata</taxon>
        <taxon>Tunicata</taxon>
        <taxon>Appendicularia</taxon>
        <taxon>Copelata</taxon>
        <taxon>Oikopleuridae</taxon>
        <taxon>Oikopleura</taxon>
    </lineage>
</organism>
<dbReference type="SUPFAM" id="SSF81837">
    <property type="entry name" value="BEACH domain"/>
    <property type="match status" value="1"/>
</dbReference>
<evidence type="ECO:0000256" key="4">
    <source>
        <dbReference type="SAM" id="MobiDB-lite"/>
    </source>
</evidence>
<feature type="domain" description="BEACH" evidence="5">
    <location>
        <begin position="1016"/>
        <end position="1312"/>
    </location>
</feature>
<dbReference type="Gene3D" id="2.130.10.10">
    <property type="entry name" value="YVTN repeat-like/Quinoprotein amine dehydrogenase"/>
    <property type="match status" value="1"/>
</dbReference>
<feature type="repeat" description="WD" evidence="3">
    <location>
        <begin position="1462"/>
        <end position="1503"/>
    </location>
</feature>
<dbReference type="Proteomes" id="UP000001307">
    <property type="component" value="Unassembled WGS sequence"/>
</dbReference>
<dbReference type="InterPro" id="IPR000409">
    <property type="entry name" value="BEACH_dom"/>
</dbReference>
<keyword evidence="1 3" id="KW-0853">WD repeat</keyword>
<sequence>MDLPLFVGNMMVDLIRALIGYPPDTQIIAKVFDFCCSVHPPSEAYVTNARKKFYFYPRFDSSHGSKSMQDKLERSHSLEAFPSVTMIELEGDKITSPKLIPRSQSAYCFRGDSSFLLNDSARPSPFKVRNLRKELFRADILDGTPSDSDFLEASDTSPHPIDISRRSSDNDDSIDLGECRGAMNSGLNEWEVLKRTNSDASAGYVLTDGTANLVSGLLEVLRHAVVLLPDTQIKSVLNDVVINWETLVVLANSNDESIRCSALRLFHDYLQRASVEIRNQIVRGKAFMLFANQLYQHRSTAELVESALLLISSRAEPLLEATSGSVRDLDPTALPAVSPLIALIENAIGDDFVLDLVCMNVRTLFEAHDELGDTMMDRGLSIVICNAIAKQLSMNEAICPSLLSLLHSVTVRCATTNTEHFRIMSDIIESLAHLELKEIDLDYDTADFTDDERRYEMTSSSDSCEACARVAEIRRVLYSVFMVAIESLMRRTDLGLSETQSEEIIADRFALSEQIPISNMSTPKKQNLNLSSHQSPTKLKISEIDLINRVGVLFKSATSKILYQGPARCRQHNDLLSDELISKYSQRSGMVPITPSKPANVDNDNAFAINIFNILLYWSSEASKFDTKIPWVTKYNTESSLNRLTRNYSRKSKLARRLMLKLPLSEQFVTLINFMLSPQGGKSRLVPLKLVKEPERKNILLFIFNGAESEAEQVQLYLHYLLFYHGANMEQTDIDDLNQLVFLMSQLGYDPPSTIPTEIKATESKQRAYERKCSKQRMIWLKKGDEQFRQIVERALNYSDHIATSSSEVTQVVVNRQNILRKRLSSMVKSIAANDVKSRDVWRKIISQLNHERAVWHNVSQTGMVWQLSPTEGPYGERRRLERANPRIKSKFVRSTSTDIYDALNEPDSVKSLPMMNFLKEDPAEDNKAVIEWLHIHEQITTTEKCSCFVARGLIDESGFCKHWVISSVKRLSRRWFGLNDCALEIAFYDGRTEMFAFSSFDIRENVYTTLSKLSPPEAPGSSLQEMTSKWQKGEISNFAYLMALNTFAGRTFNDLMQYPVFPFILSNYSEDNLDLSSCETYRNLSVPISVQNDEKREMFQERYHFLSEEFKRNPEATAPYHYGSHYSNSGTVLHFLLRLPPFTKMFLEYQDQSFDLPDRTFHSIATAWKLASNDSATDVKELVPEFFFLPEFLLNNENFNFGIRQNGNRVHHVTLPPWCDNDARLFISIHRQALESAHVSSMLHHWIDLVFGYKQTGEESIKACNVFHPMTYFGVDVASEQDPVKRTALETMIKTYGQTPNRLFSSPHPQRARADIELLKKHERTIKVENGILANVTGLKWGNWCGSPTLSPPIMIMKKAFNSSAAVHVTSLSKTDCAVLPPNTRLVGNSLLSFDHDDRILRLKTGRTKINLLKPEVDDQIVCAEPISKSQFIIGFATGIIQIWNLETSKNKPCLFDGSFLVGHSDRIHAFAVCPEFSIIVSASEDGSAIIWDLNSRTYIRSLQGHPAGVNCVATASQTGEIVTICSKDHERHSQLRLWTINGQLVAACDAQSPVLCAKWTNAIEGRACNAVITGHIDGSIHFWSSIDLSHVRSLATTAASCISLVLSDSGGVLFTLGSDGLLSVWAQSENQRETRKPLVISFEKTT</sequence>
<dbReference type="PROSITE" id="PS51783">
    <property type="entry name" value="PH_BEACH"/>
    <property type="match status" value="1"/>
</dbReference>
<dbReference type="InterPro" id="IPR019775">
    <property type="entry name" value="WD40_repeat_CS"/>
</dbReference>
<dbReference type="PROSITE" id="PS50294">
    <property type="entry name" value="WD_REPEATS_REGION"/>
    <property type="match status" value="1"/>
</dbReference>
<feature type="region of interest" description="Disordered" evidence="4">
    <location>
        <begin position="147"/>
        <end position="175"/>
    </location>
</feature>
<name>E4XJY3_OIKDI</name>
<dbReference type="EMBL" id="FN653063">
    <property type="protein sequence ID" value="CBY24867.1"/>
    <property type="molecule type" value="Genomic_DNA"/>
</dbReference>
<dbReference type="PROSITE" id="PS00678">
    <property type="entry name" value="WD_REPEATS_1"/>
    <property type="match status" value="1"/>
</dbReference>